<keyword evidence="3" id="KW-1185">Reference proteome</keyword>
<dbReference type="SUPFAM" id="SSF160719">
    <property type="entry name" value="gpW/gp25-like"/>
    <property type="match status" value="1"/>
</dbReference>
<evidence type="ECO:0000259" key="1">
    <source>
        <dbReference type="Pfam" id="PF04965"/>
    </source>
</evidence>
<sequence length="178" mass="19244">MAEQAPPRRSTYGPISGIPAAVDRRSLPGAPVPLLERLVDEQPGHTHEARPYRSFGIDGLMASVQAEISRLFNTRAPIAAAALRRWPRSVIDYGIPDFSTYAADGLEGHARFAREAEAALRAFEPRLLNPVVTVERDETTRLPRWLAVIEGVLASGALREPVHVRVALPDAGPAAGGE</sequence>
<dbReference type="PANTHER" id="PTHR38595:SF1">
    <property type="entry name" value="TYPE VI SECRETION SYSTEM COMPONENT TSSE1"/>
    <property type="match status" value="1"/>
</dbReference>
<protein>
    <submittedName>
        <fullName evidence="2">Type VI secretion system protein ImpF</fullName>
    </submittedName>
</protein>
<dbReference type="InterPro" id="IPR053176">
    <property type="entry name" value="T6SS_TssE1-like"/>
</dbReference>
<dbReference type="InterPro" id="IPR017737">
    <property type="entry name" value="TssE1-like"/>
</dbReference>
<accession>A0A1N7JGU8</accession>
<dbReference type="OrthoDB" id="7305179at2"/>
<dbReference type="NCBIfam" id="TIGR03357">
    <property type="entry name" value="VI_zyme"/>
    <property type="match status" value="1"/>
</dbReference>
<dbReference type="InterPro" id="IPR007048">
    <property type="entry name" value="IraD/Gp25-like"/>
</dbReference>
<gene>
    <name evidence="2" type="ORF">SAMN05421779_102240</name>
</gene>
<reference evidence="2 3" key="1">
    <citation type="submission" date="2017-01" db="EMBL/GenBank/DDBJ databases">
        <authorList>
            <person name="Mah S.A."/>
            <person name="Swanson W.J."/>
            <person name="Moy G.W."/>
            <person name="Vacquier V.D."/>
        </authorList>
    </citation>
    <scope>NUCLEOTIDE SEQUENCE [LARGE SCALE GENOMIC DNA]</scope>
    <source>
        <strain evidence="2 3">DSM 11589</strain>
    </source>
</reference>
<dbReference type="Proteomes" id="UP000185678">
    <property type="component" value="Unassembled WGS sequence"/>
</dbReference>
<dbReference type="AlphaFoldDB" id="A0A1N7JGU8"/>
<dbReference type="EMBL" id="FTOA01000002">
    <property type="protein sequence ID" value="SIS48484.1"/>
    <property type="molecule type" value="Genomic_DNA"/>
</dbReference>
<dbReference type="RefSeq" id="WP_076399136.1">
    <property type="nucleotide sequence ID" value="NZ_FTOA01000002.1"/>
</dbReference>
<proteinExistence type="predicted"/>
<dbReference type="Pfam" id="PF04965">
    <property type="entry name" value="GPW_gp25"/>
    <property type="match status" value="1"/>
</dbReference>
<name>A0A1N7JGU8_9PROT</name>
<evidence type="ECO:0000313" key="3">
    <source>
        <dbReference type="Proteomes" id="UP000185678"/>
    </source>
</evidence>
<dbReference type="PANTHER" id="PTHR38595">
    <property type="entry name" value="CYTOPLASMIC PROTEIN-RELATED"/>
    <property type="match status" value="1"/>
</dbReference>
<feature type="domain" description="IraD/Gp25-like" evidence="1">
    <location>
        <begin position="60"/>
        <end position="146"/>
    </location>
</feature>
<organism evidence="2 3">
    <name type="scientific">Insolitispirillum peregrinum</name>
    <dbReference type="NCBI Taxonomy" id="80876"/>
    <lineage>
        <taxon>Bacteria</taxon>
        <taxon>Pseudomonadati</taxon>
        <taxon>Pseudomonadota</taxon>
        <taxon>Alphaproteobacteria</taxon>
        <taxon>Rhodospirillales</taxon>
        <taxon>Novispirillaceae</taxon>
        <taxon>Insolitispirillum</taxon>
    </lineage>
</organism>
<evidence type="ECO:0000313" key="2">
    <source>
        <dbReference type="EMBL" id="SIS48484.1"/>
    </source>
</evidence>
<dbReference type="STRING" id="80876.SAMN05421779_102240"/>